<accession>A0AAJ1R1K8</accession>
<dbReference type="Pfam" id="PF06074">
    <property type="entry name" value="Portal_Mu"/>
    <property type="match status" value="1"/>
</dbReference>
<feature type="domain" description="Phage head morphogenesis" evidence="1">
    <location>
        <begin position="539"/>
        <end position="616"/>
    </location>
</feature>
<name>A0AAJ1R1K8_9FLAO</name>
<comment type="caution">
    <text evidence="2">The sequence shown here is derived from an EMBL/GenBank/DDBJ whole genome shotgun (WGS) entry which is preliminary data.</text>
</comment>
<dbReference type="Pfam" id="PF04233">
    <property type="entry name" value="Phage_Mu_F"/>
    <property type="match status" value="1"/>
</dbReference>
<evidence type="ECO:0000313" key="3">
    <source>
        <dbReference type="Proteomes" id="UP001228636"/>
    </source>
</evidence>
<dbReference type="RefSeq" id="WP_261972815.1">
    <property type="nucleotide sequence ID" value="NZ_CP103460.1"/>
</dbReference>
<protein>
    <submittedName>
        <fullName evidence="2">DUF935 family protein</fullName>
    </submittedName>
</protein>
<evidence type="ECO:0000259" key="1">
    <source>
        <dbReference type="Pfam" id="PF04233"/>
    </source>
</evidence>
<sequence>MDINKIVSNAWNSAFPKNAEKKEVENAVKKITSQIKNQHSFFRKEIREWKMARIEALDTDLPRRASLVQIAEEAMGDAFIFGRWQNRKFRISNKDVQVTNDGVVDEEKTKLFKKLWFNQYLKHFMDAKAFGPTLIYPKNIDENGYIKDIDFVPRTNVVPETCEILKHVYDQNGARFDESPLKEWCLLLGDTKDLGLLDKAIPLWIFKKHSWQNWDEFEEKFGLPVSIAKVASQDPRVQREVEKWLKNLGSAAYGIFPEGTELEIKESNSKDAFNVFNEKRKAVNEEIAILFDGQMESSTESGSNAKAGVVIENTQKEITKDDATTALFSINERLIPFLIDRGYPFTEYDIVQWNDNKETTPEQRLAIFTGVKSLGYSVKKEQIETELDVELEDAPPPEPSPAKAPSNFNLPHNQHHDCGAHLDTYRIINLEIINQLTSDEEKLLRAIWKNKDTINWDYKEFMATHGKLLSAVRKGFGSVDFDFESADHLVVEALQNSIHRFGTDKTQKQLIDLNKIIKDADVDTFGKFFKRAQKVFPNYKRTWAEAEWQQAGSTSQAAASYNRYMGNEDIAPFWRYISVMDGRQRPEHGRLHNKVFRKTDANAWQFLAPNGWKCRCDDEELIDYDGEVTSYKDAIALDPDGFEKMKKSGHAVNWGDQKEVFTATQSYLHGLGIKSLNMDAFNFKTFNLKPFKTAFKPNLIGKGEIDFNDFKDNSGEARFKTIELLPVWITEKVFNDTSEEIIHQLENVLKSPDEVYWSDSDDTIVKRFFKHFKDGSLEATVYANGIEKAQVAQFKKYTNPDTERNGLLIYNKNNN</sequence>
<organism evidence="2 3">
    <name type="scientific">Polaribacter sejongensis</name>
    <dbReference type="NCBI Taxonomy" id="985043"/>
    <lineage>
        <taxon>Bacteria</taxon>
        <taxon>Pseudomonadati</taxon>
        <taxon>Bacteroidota</taxon>
        <taxon>Flavobacteriia</taxon>
        <taxon>Flavobacteriales</taxon>
        <taxon>Flavobacteriaceae</taxon>
    </lineage>
</organism>
<proteinExistence type="predicted"/>
<evidence type="ECO:0000313" key="2">
    <source>
        <dbReference type="EMBL" id="MDN3621335.1"/>
    </source>
</evidence>
<gene>
    <name evidence="2" type="ORF">QWY81_17845</name>
</gene>
<dbReference type="Proteomes" id="UP001228636">
    <property type="component" value="Unassembled WGS sequence"/>
</dbReference>
<dbReference type="EMBL" id="JAUFQH010000022">
    <property type="protein sequence ID" value="MDN3621335.1"/>
    <property type="molecule type" value="Genomic_DNA"/>
</dbReference>
<reference evidence="2 3" key="1">
    <citation type="journal article" date="2014" name="Int. J. Syst. Evol. Microbiol.">
        <title>Complete genome sequence of Corynebacterium casei LMG S-19264T (=DSM 44701T), isolated from a smear-ripened cheese.</title>
        <authorList>
            <consortium name="US DOE Joint Genome Institute (JGI-PGF)"/>
            <person name="Walter F."/>
            <person name="Albersmeier A."/>
            <person name="Kalinowski J."/>
            <person name="Ruckert C."/>
        </authorList>
    </citation>
    <scope>NUCLEOTIDE SEQUENCE [LARGE SCALE GENOMIC DNA]</scope>
    <source>
        <strain evidence="2 3">CECT 8670</strain>
    </source>
</reference>
<dbReference type="AlphaFoldDB" id="A0AAJ1R1K8"/>
<dbReference type="InterPro" id="IPR009279">
    <property type="entry name" value="Portal_Mu"/>
</dbReference>
<dbReference type="InterPro" id="IPR006528">
    <property type="entry name" value="Phage_head_morphogenesis_dom"/>
</dbReference>